<dbReference type="PANTHER" id="PTHR46033:SF1">
    <property type="entry name" value="PROTEIN MAIN-LIKE 2"/>
    <property type="match status" value="1"/>
</dbReference>
<dbReference type="Proteomes" id="UP000541444">
    <property type="component" value="Unassembled WGS sequence"/>
</dbReference>
<dbReference type="InterPro" id="IPR019557">
    <property type="entry name" value="AminoTfrase-like_pln_mobile"/>
</dbReference>
<comment type="caution">
    <text evidence="4">The sequence shown here is derived from an EMBL/GenBank/DDBJ whole genome shotgun (WGS) entry which is preliminary data.</text>
</comment>
<evidence type="ECO:0000259" key="3">
    <source>
        <dbReference type="Pfam" id="PF10536"/>
    </source>
</evidence>
<evidence type="ECO:0000313" key="4">
    <source>
        <dbReference type="EMBL" id="KAF6140148.1"/>
    </source>
</evidence>
<evidence type="ECO:0000256" key="1">
    <source>
        <dbReference type="SAM" id="Coils"/>
    </source>
</evidence>
<sequence length="601" mass="68695">MAPKVARKKIPTRGKIVPTASLRKRINDEREDLLHPNYNNPPRFLVKRVKTCSTRVLVRDSSISSSVPHVSVTPEEDSSAIESSSSDSQGTPTTQSSTDFFVEHKKFPYAEVPQHENFHNPNLEQQRTTTTEEEVLPGDRNFEQGVGEYCPRDPSLLVRFATHRAKVLVLRIGTISYKHYNTALITAFCELWHPETNTFYFKWGDMTITLEDVSRLIGLRVDGDLTVMEGKWGAAAAKEILRRSMNLPDRVYPNLKAGGQGISFSLKKIVDFFAGKSWIFEHFPKLLGILTPNQSGVAEFCTRGSWTKTTSAQSGSAALNMFREALDSYKLQDVVWDPYLEKREDKHNFKEVASFTVSFTKHCLDVVNLAEDDDYDDGTVLGDRGGVSQRENVEVPHSQNEGGGVPARWWRTRRGECAFFMEANLRMQSDIQAKDVANSICEKKLNEKTLECESNKKLVEDPRMQLVDKVKENKMLSSINEKLMEEVYVNQEARPLPLNLVPHLEENVAEAEMWKHKYEELNVKFEEAQRRLSEKDRNGVRHLTLKDAIEGGDFEDTEDPTWEELKPNEVLECEGFLVYLDDEETFVLEEHFQSEVKYSLQ</sequence>
<accession>A0A7J7LC39</accession>
<protein>
    <recommendedName>
        <fullName evidence="3">Aminotransferase-like plant mobile domain-containing protein</fullName>
    </recommendedName>
</protein>
<organism evidence="4 5">
    <name type="scientific">Kingdonia uniflora</name>
    <dbReference type="NCBI Taxonomy" id="39325"/>
    <lineage>
        <taxon>Eukaryota</taxon>
        <taxon>Viridiplantae</taxon>
        <taxon>Streptophyta</taxon>
        <taxon>Embryophyta</taxon>
        <taxon>Tracheophyta</taxon>
        <taxon>Spermatophyta</taxon>
        <taxon>Magnoliopsida</taxon>
        <taxon>Ranunculales</taxon>
        <taxon>Circaeasteraceae</taxon>
        <taxon>Kingdonia</taxon>
    </lineage>
</organism>
<evidence type="ECO:0000256" key="2">
    <source>
        <dbReference type="SAM" id="MobiDB-lite"/>
    </source>
</evidence>
<keyword evidence="5" id="KW-1185">Reference proteome</keyword>
<dbReference type="InterPro" id="IPR044824">
    <property type="entry name" value="MAIN-like"/>
</dbReference>
<feature type="region of interest" description="Disordered" evidence="2">
    <location>
        <begin position="63"/>
        <end position="96"/>
    </location>
</feature>
<dbReference type="AlphaFoldDB" id="A0A7J7LC39"/>
<feature type="compositionally biased region" description="Low complexity" evidence="2">
    <location>
        <begin position="63"/>
        <end position="72"/>
    </location>
</feature>
<evidence type="ECO:0000313" key="5">
    <source>
        <dbReference type="Proteomes" id="UP000541444"/>
    </source>
</evidence>
<dbReference type="GO" id="GO:0010073">
    <property type="term" value="P:meristem maintenance"/>
    <property type="evidence" value="ECO:0007669"/>
    <property type="project" value="InterPro"/>
</dbReference>
<dbReference type="Pfam" id="PF10536">
    <property type="entry name" value="PMD"/>
    <property type="match status" value="1"/>
</dbReference>
<feature type="domain" description="Aminotransferase-like plant mobile" evidence="3">
    <location>
        <begin position="174"/>
        <end position="227"/>
    </location>
</feature>
<name>A0A7J7LC39_9MAGN</name>
<gene>
    <name evidence="4" type="ORF">GIB67_028954</name>
</gene>
<keyword evidence="1" id="KW-0175">Coiled coil</keyword>
<proteinExistence type="predicted"/>
<feature type="coiled-coil region" evidence="1">
    <location>
        <begin position="511"/>
        <end position="538"/>
    </location>
</feature>
<dbReference type="PANTHER" id="PTHR46033">
    <property type="entry name" value="PROTEIN MAIN-LIKE 2"/>
    <property type="match status" value="1"/>
</dbReference>
<dbReference type="EMBL" id="JACGCM010002399">
    <property type="protein sequence ID" value="KAF6140148.1"/>
    <property type="molecule type" value="Genomic_DNA"/>
</dbReference>
<reference evidence="4 5" key="1">
    <citation type="journal article" date="2020" name="IScience">
        <title>Genome Sequencing of the Endangered Kingdonia uniflora (Circaeasteraceae, Ranunculales) Reveals Potential Mechanisms of Evolutionary Specialization.</title>
        <authorList>
            <person name="Sun Y."/>
            <person name="Deng T."/>
            <person name="Zhang A."/>
            <person name="Moore M.J."/>
            <person name="Landis J.B."/>
            <person name="Lin N."/>
            <person name="Zhang H."/>
            <person name="Zhang X."/>
            <person name="Huang J."/>
            <person name="Zhang X."/>
            <person name="Sun H."/>
            <person name="Wang H."/>
        </authorList>
    </citation>
    <scope>NUCLEOTIDE SEQUENCE [LARGE SCALE GENOMIC DNA]</scope>
    <source>
        <strain evidence="4">TB1705</strain>
        <tissue evidence="4">Leaf</tissue>
    </source>
</reference>